<comment type="similarity">
    <text evidence="1">Belongs to the UbiJ family.</text>
</comment>
<dbReference type="GO" id="GO:0005737">
    <property type="term" value="C:cytoplasm"/>
    <property type="evidence" value="ECO:0007669"/>
    <property type="project" value="UniProtKB-SubCell"/>
</dbReference>
<comment type="subcellular location">
    <subcellularLocation>
        <location evidence="1">Cytoplasm</location>
    </subcellularLocation>
</comment>
<evidence type="ECO:0000256" key="1">
    <source>
        <dbReference type="HAMAP-Rule" id="MF_02215"/>
    </source>
</evidence>
<dbReference type="GO" id="GO:0006744">
    <property type="term" value="P:ubiquinone biosynthetic process"/>
    <property type="evidence" value="ECO:0007669"/>
    <property type="project" value="UniProtKB-UniRule"/>
</dbReference>
<evidence type="ECO:0000313" key="4">
    <source>
        <dbReference type="Proteomes" id="UP000620266"/>
    </source>
</evidence>
<keyword evidence="1" id="KW-0831">Ubiquinone biosynthesis</keyword>
<dbReference type="EMBL" id="BMCG01000003">
    <property type="protein sequence ID" value="GGC07461.1"/>
    <property type="molecule type" value="Genomic_DNA"/>
</dbReference>
<accession>A0A8J2XY42</accession>
<name>A0A8J2XY42_9BURK</name>
<reference evidence="3" key="2">
    <citation type="submission" date="2020-09" db="EMBL/GenBank/DDBJ databases">
        <authorList>
            <person name="Sun Q."/>
            <person name="Sedlacek I."/>
        </authorList>
    </citation>
    <scope>NUCLEOTIDE SEQUENCE</scope>
    <source>
        <strain evidence="3">CCM 7086</strain>
    </source>
</reference>
<keyword evidence="4" id="KW-1185">Reference proteome</keyword>
<comment type="pathway">
    <text evidence="1">Cofactor biosynthesis; ubiquinone biosynthesis.</text>
</comment>
<proteinExistence type="inferred from homology"/>
<dbReference type="InterPro" id="IPR003033">
    <property type="entry name" value="SCP2_sterol-bd_dom"/>
</dbReference>
<organism evidence="3 4">
    <name type="scientific">Oxalicibacterium flavum</name>
    <dbReference type="NCBI Taxonomy" id="179467"/>
    <lineage>
        <taxon>Bacteria</taxon>
        <taxon>Pseudomonadati</taxon>
        <taxon>Pseudomonadota</taxon>
        <taxon>Betaproteobacteria</taxon>
        <taxon>Burkholderiales</taxon>
        <taxon>Oxalobacteraceae</taxon>
        <taxon>Oxalicibacterium</taxon>
    </lineage>
</organism>
<dbReference type="Pfam" id="PF02036">
    <property type="entry name" value="SCP2"/>
    <property type="match status" value="1"/>
</dbReference>
<evidence type="ECO:0000259" key="2">
    <source>
        <dbReference type="Pfam" id="PF02036"/>
    </source>
</evidence>
<dbReference type="UniPathway" id="UPA00232"/>
<protein>
    <recommendedName>
        <fullName evidence="1">Ubiquinone biosynthesis accessory factor UbiJ</fullName>
    </recommendedName>
</protein>
<dbReference type="Proteomes" id="UP000620266">
    <property type="component" value="Unassembled WGS sequence"/>
</dbReference>
<keyword evidence="1" id="KW-0963">Cytoplasm</keyword>
<sequence>MVAGGFFFAMTSLSPAAVPPAAINHLLAQESWARALLAPHAGKVAVFDAGVLALRLKVKADGLLEAASADETPAVTIRVQLADVPRILQDRARAFSYVKIEGDADFANTISQLSQSLRWEVEDDLGRVVGDIAAQRIAGGARAAVRNAQALHRSVTENIAEYFLEENPLLVRPRAVQEFTEDVTRLRDDVARLAKRIDKLKGGRP</sequence>
<comment type="caution">
    <text evidence="3">The sequence shown here is derived from an EMBL/GenBank/DDBJ whole genome shotgun (WGS) entry which is preliminary data.</text>
</comment>
<dbReference type="AlphaFoldDB" id="A0A8J2XY42"/>
<reference evidence="3" key="1">
    <citation type="journal article" date="2014" name="Int. J. Syst. Evol. Microbiol.">
        <title>Complete genome sequence of Corynebacterium casei LMG S-19264T (=DSM 44701T), isolated from a smear-ripened cheese.</title>
        <authorList>
            <consortium name="US DOE Joint Genome Institute (JGI-PGF)"/>
            <person name="Walter F."/>
            <person name="Albersmeier A."/>
            <person name="Kalinowski J."/>
            <person name="Ruckert C."/>
        </authorList>
    </citation>
    <scope>NUCLEOTIDE SEQUENCE</scope>
    <source>
        <strain evidence="3">CCM 7086</strain>
    </source>
</reference>
<dbReference type="InterPro" id="IPR038989">
    <property type="entry name" value="UbiJ"/>
</dbReference>
<comment type="function">
    <text evidence="1">Required for ubiquinone (coenzyme Q) biosynthesis. Binds hydrophobic ubiquinone biosynthetic intermediates via its SCP2 domain and is essential for the stability of the Ubi complex. May constitute a docking platform where Ubi enzymes assemble and access their SCP2-bound polyprenyl substrates.</text>
</comment>
<dbReference type="HAMAP" id="MF_02215">
    <property type="entry name" value="UbiJ"/>
    <property type="match status" value="1"/>
</dbReference>
<gene>
    <name evidence="1" type="primary">ubiJ</name>
    <name evidence="3" type="ORF">GCM10007205_15790</name>
</gene>
<evidence type="ECO:0000313" key="3">
    <source>
        <dbReference type="EMBL" id="GGC07461.1"/>
    </source>
</evidence>
<dbReference type="PANTHER" id="PTHR38693:SF1">
    <property type="entry name" value="UBIQUINONE BIOSYNTHESIS ACCESSORY FACTOR UBIJ"/>
    <property type="match status" value="1"/>
</dbReference>
<feature type="domain" description="SCP2" evidence="2">
    <location>
        <begin position="23"/>
        <end position="113"/>
    </location>
</feature>
<dbReference type="PANTHER" id="PTHR38693">
    <property type="entry name" value="UBIQUINONE BIOSYNTHESIS PROTEIN UBIJ"/>
    <property type="match status" value="1"/>
</dbReference>